<feature type="non-terminal residue" evidence="1">
    <location>
        <position position="1"/>
    </location>
</feature>
<gene>
    <name evidence="1" type="ORF">DHETER_LOCUS3904</name>
</gene>
<protein>
    <submittedName>
        <fullName evidence="1">9405_t:CDS:1</fullName>
    </submittedName>
</protein>
<reference evidence="1" key="1">
    <citation type="submission" date="2021-06" db="EMBL/GenBank/DDBJ databases">
        <authorList>
            <person name="Kallberg Y."/>
            <person name="Tangrot J."/>
            <person name="Rosling A."/>
        </authorList>
    </citation>
    <scope>NUCLEOTIDE SEQUENCE</scope>
    <source>
        <strain evidence="1">IL203A</strain>
    </source>
</reference>
<evidence type="ECO:0000313" key="2">
    <source>
        <dbReference type="Proteomes" id="UP000789702"/>
    </source>
</evidence>
<evidence type="ECO:0000313" key="1">
    <source>
        <dbReference type="EMBL" id="CAG8520766.1"/>
    </source>
</evidence>
<dbReference type="EMBL" id="CAJVPU010003620">
    <property type="protein sequence ID" value="CAG8520766.1"/>
    <property type="molecule type" value="Genomic_DNA"/>
</dbReference>
<dbReference type="Proteomes" id="UP000789702">
    <property type="component" value="Unassembled WGS sequence"/>
</dbReference>
<accession>A0ACA9LBG8</accession>
<keyword evidence="2" id="KW-1185">Reference proteome</keyword>
<name>A0ACA9LBG8_9GLOM</name>
<organism evidence="1 2">
    <name type="scientific">Dentiscutata heterogama</name>
    <dbReference type="NCBI Taxonomy" id="1316150"/>
    <lineage>
        <taxon>Eukaryota</taxon>
        <taxon>Fungi</taxon>
        <taxon>Fungi incertae sedis</taxon>
        <taxon>Mucoromycota</taxon>
        <taxon>Glomeromycotina</taxon>
        <taxon>Glomeromycetes</taxon>
        <taxon>Diversisporales</taxon>
        <taxon>Gigasporaceae</taxon>
        <taxon>Dentiscutata</taxon>
    </lineage>
</organism>
<comment type="caution">
    <text evidence="1">The sequence shown here is derived from an EMBL/GenBank/DDBJ whole genome shotgun (WGS) entry which is preliminary data.</text>
</comment>
<feature type="non-terminal residue" evidence="1">
    <location>
        <position position="412"/>
    </location>
</feature>
<sequence length="412" mass="48219">NEEESEEEYYSESEEEKTEESDNEEVITTNNLHKTIQKKFEEEVFPQAELSNRKDDNQLEEMLKMKEKVTDVTHRKAHKSRREYIFNFLNEISNKNNASIFALREAINDMLKEYKRNTNLAITITRANNAQNEEARKAIQNKYRDLLATQLETKGQMIIEENIETQLSKNQSQIQTKLPPPRLELSKTGYQEEHQYPGSPRSPPKSPIEFDKSSINRSSKQHTHSSKTLSSLRNSVDLTNTPDIVLPTPTPIQNNQQTRNLKQPIDRNNTLLPASWYKNQKINNQEQEVYNKENQQIPIIYNYSITPNLLPSRFPRPSAYTKFKESIKNEIQQRNEGIRALTDESDDESLTKEQQEFLKEMDKEIQEHIKNNNLHIQLNHIHPIKRKKIIPIVLVDAKKDDQIYSAQNIVLP</sequence>
<proteinExistence type="predicted"/>